<organism evidence="10 11">
    <name type="scientific">SAR86 cluster bacterium</name>
    <dbReference type="NCBI Taxonomy" id="2030880"/>
    <lineage>
        <taxon>Bacteria</taxon>
        <taxon>Pseudomonadati</taxon>
        <taxon>Pseudomonadota</taxon>
        <taxon>Gammaproteobacteria</taxon>
        <taxon>SAR86 cluster</taxon>
    </lineage>
</organism>
<dbReference type="GO" id="GO:0005886">
    <property type="term" value="C:plasma membrane"/>
    <property type="evidence" value="ECO:0007669"/>
    <property type="project" value="UniProtKB-SubCell"/>
</dbReference>
<comment type="similarity">
    <text evidence="6">Belongs to the ABC-4 integral membrane protein family.</text>
</comment>
<comment type="caution">
    <text evidence="10">The sequence shown here is derived from an EMBL/GenBank/DDBJ whole genome shotgun (WGS) entry which is preliminary data.</text>
</comment>
<reference evidence="10 11" key="1">
    <citation type="submission" date="2020-06" db="EMBL/GenBank/DDBJ databases">
        <title>Dysbiosis in marine aquaculture revealed through microbiome analysis: reverse ecology for environmental sustainability.</title>
        <authorList>
            <person name="Haro-Moreno J.M."/>
            <person name="Coutinho F.H."/>
            <person name="Zaragoza-Solas A."/>
            <person name="Picazo A."/>
            <person name="Almagro-Moreno S."/>
            <person name="Lopez-Perez M."/>
        </authorList>
    </citation>
    <scope>NUCLEOTIDE SEQUENCE [LARGE SCALE GENOMIC DNA]</scope>
    <source>
        <strain evidence="10">MCMED-G42</strain>
    </source>
</reference>
<evidence type="ECO:0000256" key="4">
    <source>
        <dbReference type="ARBA" id="ARBA00022989"/>
    </source>
</evidence>
<feature type="transmembrane region" description="Helical" evidence="7">
    <location>
        <begin position="378"/>
        <end position="400"/>
    </location>
</feature>
<evidence type="ECO:0000256" key="3">
    <source>
        <dbReference type="ARBA" id="ARBA00022692"/>
    </source>
</evidence>
<evidence type="ECO:0000256" key="5">
    <source>
        <dbReference type="ARBA" id="ARBA00023136"/>
    </source>
</evidence>
<proteinExistence type="inferred from homology"/>
<sequence length="417" mass="45435">MEKYLKLFKSFRSNLSLFNDALKSASSSIRSNKIRSFLTALAIIIGTAAVISIIGLGSSASKSLDERIDDLGGRTLYVGPSQRRSGAVTQGLNPLVLKDAEALVKDNEHNWKISPTMTGNRQIKYNSANISGRVGGYLPIHFNVRGYDLELGRLFDEEDNLARKKVVVVGSKIPQELRTSAAALLNKEITIGGVSYKVVGVLKEEGSTGWQNPDEELYVPILTAAQRIFGRVRVDSINVGVANDANIEQVMMSIERILRQQHDIGPGQDNDFRIADYSQFSDLRRDATNIFTFLIAGIAAISLVVGGIGVMNIMLVSVTERTREIGLRKALGASKSIIMLQFIVEAILLCGIGGIIGVLIGVFLLLGLTSLFDWPFEMPFIAIIGSISFSALVGLFFGIWPANKAAKLDPVIALRYE</sequence>
<dbReference type="InterPro" id="IPR050250">
    <property type="entry name" value="Macrolide_Exporter_MacB"/>
</dbReference>
<evidence type="ECO:0000259" key="9">
    <source>
        <dbReference type="Pfam" id="PF12704"/>
    </source>
</evidence>
<evidence type="ECO:0000256" key="1">
    <source>
        <dbReference type="ARBA" id="ARBA00004651"/>
    </source>
</evidence>
<dbReference type="GO" id="GO:0022857">
    <property type="term" value="F:transmembrane transporter activity"/>
    <property type="evidence" value="ECO:0007669"/>
    <property type="project" value="TreeGrafter"/>
</dbReference>
<feature type="domain" description="MacB-like periplasmic core" evidence="9">
    <location>
        <begin position="36"/>
        <end position="256"/>
    </location>
</feature>
<keyword evidence="5 7" id="KW-0472">Membrane</keyword>
<evidence type="ECO:0000256" key="7">
    <source>
        <dbReference type="SAM" id="Phobius"/>
    </source>
</evidence>
<dbReference type="AlphaFoldDB" id="A0A838YXM9"/>
<evidence type="ECO:0000313" key="11">
    <source>
        <dbReference type="Proteomes" id="UP000585327"/>
    </source>
</evidence>
<accession>A0A838YXM9</accession>
<evidence type="ECO:0000256" key="2">
    <source>
        <dbReference type="ARBA" id="ARBA00022475"/>
    </source>
</evidence>
<protein>
    <submittedName>
        <fullName evidence="10">ABC transporter permease</fullName>
    </submittedName>
</protein>
<feature type="transmembrane region" description="Helical" evidence="7">
    <location>
        <begin position="290"/>
        <end position="316"/>
    </location>
</feature>
<dbReference type="InterPro" id="IPR025857">
    <property type="entry name" value="MacB_PCD"/>
</dbReference>
<dbReference type="PANTHER" id="PTHR30572:SF4">
    <property type="entry name" value="ABC TRANSPORTER PERMEASE YTRF"/>
    <property type="match status" value="1"/>
</dbReference>
<dbReference type="EMBL" id="JACETM010000035">
    <property type="protein sequence ID" value="MBA4724248.1"/>
    <property type="molecule type" value="Genomic_DNA"/>
</dbReference>
<evidence type="ECO:0000256" key="6">
    <source>
        <dbReference type="ARBA" id="ARBA00038076"/>
    </source>
</evidence>
<keyword evidence="4 7" id="KW-1133">Transmembrane helix</keyword>
<evidence type="ECO:0000313" key="10">
    <source>
        <dbReference type="EMBL" id="MBA4724248.1"/>
    </source>
</evidence>
<name>A0A838YXM9_9GAMM</name>
<dbReference type="Pfam" id="PF12704">
    <property type="entry name" value="MacB_PCD"/>
    <property type="match status" value="1"/>
</dbReference>
<keyword evidence="3 7" id="KW-0812">Transmembrane</keyword>
<comment type="subcellular location">
    <subcellularLocation>
        <location evidence="1">Cell membrane</location>
        <topology evidence="1">Multi-pass membrane protein</topology>
    </subcellularLocation>
</comment>
<dbReference type="PANTHER" id="PTHR30572">
    <property type="entry name" value="MEMBRANE COMPONENT OF TRANSPORTER-RELATED"/>
    <property type="match status" value="1"/>
</dbReference>
<feature type="domain" description="ABC3 transporter permease C-terminal" evidence="8">
    <location>
        <begin position="298"/>
        <end position="410"/>
    </location>
</feature>
<evidence type="ECO:0000259" key="8">
    <source>
        <dbReference type="Pfam" id="PF02687"/>
    </source>
</evidence>
<dbReference type="InterPro" id="IPR003838">
    <property type="entry name" value="ABC3_permease_C"/>
</dbReference>
<gene>
    <name evidence="10" type="ORF">H2021_03415</name>
</gene>
<feature type="transmembrane region" description="Helical" evidence="7">
    <location>
        <begin position="337"/>
        <end position="366"/>
    </location>
</feature>
<dbReference type="Pfam" id="PF02687">
    <property type="entry name" value="FtsX"/>
    <property type="match status" value="1"/>
</dbReference>
<feature type="transmembrane region" description="Helical" evidence="7">
    <location>
        <begin position="37"/>
        <end position="57"/>
    </location>
</feature>
<dbReference type="Proteomes" id="UP000585327">
    <property type="component" value="Unassembled WGS sequence"/>
</dbReference>
<keyword evidence="2" id="KW-1003">Cell membrane</keyword>